<accession>A0A271J0N6</accession>
<dbReference type="PANTHER" id="PTHR34472:SF1">
    <property type="entry name" value="SULFUR CARRIER PROTEIN THIS"/>
    <property type="match status" value="1"/>
</dbReference>
<dbReference type="CDD" id="cd00565">
    <property type="entry name" value="Ubl_ThiS"/>
    <property type="match status" value="1"/>
</dbReference>
<dbReference type="InterPro" id="IPR010035">
    <property type="entry name" value="Thi_S"/>
</dbReference>
<keyword evidence="2" id="KW-1185">Reference proteome</keyword>
<proteinExistence type="predicted"/>
<dbReference type="Proteomes" id="UP000216339">
    <property type="component" value="Unassembled WGS sequence"/>
</dbReference>
<name>A0A271J0N6_9BACT</name>
<dbReference type="InterPro" id="IPR003749">
    <property type="entry name" value="ThiS/MoaD-like"/>
</dbReference>
<dbReference type="Pfam" id="PF02597">
    <property type="entry name" value="ThiS"/>
    <property type="match status" value="1"/>
</dbReference>
<reference evidence="1 2" key="1">
    <citation type="submission" date="2016-11" db="EMBL/GenBank/DDBJ databases">
        <title>Study of marine rhodopsin-containing bacteria.</title>
        <authorList>
            <person name="Yoshizawa S."/>
            <person name="Kumagai Y."/>
            <person name="Kogure K."/>
        </authorList>
    </citation>
    <scope>NUCLEOTIDE SEQUENCE [LARGE SCALE GENOMIC DNA]</scope>
    <source>
        <strain evidence="1 2">SAORIC-28</strain>
    </source>
</reference>
<dbReference type="EMBL" id="MQWD01000001">
    <property type="protein sequence ID" value="PAP77066.1"/>
    <property type="molecule type" value="Genomic_DNA"/>
</dbReference>
<evidence type="ECO:0000313" key="1">
    <source>
        <dbReference type="EMBL" id="PAP77066.1"/>
    </source>
</evidence>
<dbReference type="PANTHER" id="PTHR34472">
    <property type="entry name" value="SULFUR CARRIER PROTEIN THIS"/>
    <property type="match status" value="1"/>
</dbReference>
<dbReference type="SUPFAM" id="SSF54285">
    <property type="entry name" value="MoaD/ThiS"/>
    <property type="match status" value="1"/>
</dbReference>
<organism evidence="1 2">
    <name type="scientific">Rubrivirga marina</name>
    <dbReference type="NCBI Taxonomy" id="1196024"/>
    <lineage>
        <taxon>Bacteria</taxon>
        <taxon>Pseudomonadati</taxon>
        <taxon>Rhodothermota</taxon>
        <taxon>Rhodothermia</taxon>
        <taxon>Rhodothermales</taxon>
        <taxon>Rubricoccaceae</taxon>
        <taxon>Rubrivirga</taxon>
    </lineage>
</organism>
<dbReference type="InterPro" id="IPR016155">
    <property type="entry name" value="Mopterin_synth/thiamin_S_b"/>
</dbReference>
<comment type="caution">
    <text evidence="1">The sequence shown here is derived from an EMBL/GenBank/DDBJ whole genome shotgun (WGS) entry which is preliminary data.</text>
</comment>
<dbReference type="InterPro" id="IPR012675">
    <property type="entry name" value="Beta-grasp_dom_sf"/>
</dbReference>
<dbReference type="Gene3D" id="3.10.20.30">
    <property type="match status" value="1"/>
</dbReference>
<gene>
    <name evidence="1" type="ORF">BSZ37_11815</name>
</gene>
<dbReference type="RefSeq" id="WP_245838629.1">
    <property type="nucleotide sequence ID" value="NZ_MQWD01000001.1"/>
</dbReference>
<evidence type="ECO:0000313" key="2">
    <source>
        <dbReference type="Proteomes" id="UP000216339"/>
    </source>
</evidence>
<dbReference type="NCBIfam" id="TIGR01683">
    <property type="entry name" value="thiS"/>
    <property type="match status" value="1"/>
</dbReference>
<dbReference type="AlphaFoldDB" id="A0A271J0N6"/>
<protein>
    <submittedName>
        <fullName evidence="1">Thiamine biosynthesis protein ThiS</fullName>
    </submittedName>
</protein>
<sequence length="69" mass="7296">MPTLRINGEPRDVPVPLALDALLDHLGRDPGQPGVAVAVGDRVVPRSRWAETTVDDGDRVEIITASQGG</sequence>